<reference evidence="1 2" key="1">
    <citation type="submission" date="2019-10" db="EMBL/GenBank/DDBJ databases">
        <authorList>
            <person name="Kayansamruaj P."/>
        </authorList>
    </citation>
    <scope>NUCLEOTIDE SEQUENCE [LARGE SCALE GENOMIC DNA]</scope>
    <source>
        <strain evidence="1">SDDV_Thai_2019</strain>
    </source>
</reference>
<dbReference type="Proteomes" id="UP000510602">
    <property type="component" value="Segment"/>
</dbReference>
<dbReference type="EMBL" id="MN562489">
    <property type="protein sequence ID" value="QLI60734.1"/>
    <property type="molecule type" value="Genomic_DNA"/>
</dbReference>
<organism evidence="1 2">
    <name type="scientific">Scale drop disease virus</name>
    <dbReference type="NCBI Taxonomy" id="1697349"/>
    <lineage>
        <taxon>Viruses</taxon>
        <taxon>Varidnaviria</taxon>
        <taxon>Bamfordvirae</taxon>
        <taxon>Nucleocytoviricota</taxon>
        <taxon>Megaviricetes</taxon>
        <taxon>Pimascovirales</taxon>
        <taxon>Pimascovirales incertae sedis</taxon>
        <taxon>Iridoviridae</taxon>
        <taxon>Alphairidovirinae</taxon>
        <taxon>Megalocytivirus</taxon>
        <taxon>Megalocytivirus lates1</taxon>
    </lineage>
</organism>
<protein>
    <submittedName>
        <fullName evidence="1">Uncharacterized protein</fullName>
    </submittedName>
</protein>
<evidence type="ECO:0000313" key="2">
    <source>
        <dbReference type="Proteomes" id="UP000510602"/>
    </source>
</evidence>
<sequence length="89" mass="10019">MTSKSLPFGLSSAVKSCNVGSNNDPRLRSEMCYIPKDRNILNYYSKHYARYSGCSSALQKVVMESQSTRPKHITPAYLNSPAEKRLVDM</sequence>
<name>A0A7D5YMT7_9VIRU</name>
<proteinExistence type="predicted"/>
<evidence type="ECO:0000313" key="1">
    <source>
        <dbReference type="EMBL" id="QLI60734.1"/>
    </source>
</evidence>
<accession>A0A7D5YMT7</accession>